<keyword evidence="4 12" id="KW-0812">Transmembrane</keyword>
<dbReference type="PANTHER" id="PTHR45627:SF26">
    <property type="entry name" value="ADENYLATE CYCLASE TYPE 1"/>
    <property type="match status" value="1"/>
</dbReference>
<feature type="transmembrane region" description="Helical" evidence="12">
    <location>
        <begin position="180"/>
        <end position="201"/>
    </location>
</feature>
<keyword evidence="10 12" id="KW-0472">Membrane</keyword>
<keyword evidence="11 14" id="KW-0456">Lyase</keyword>
<evidence type="ECO:0000259" key="13">
    <source>
        <dbReference type="PROSITE" id="PS50125"/>
    </source>
</evidence>
<evidence type="ECO:0000313" key="15">
    <source>
        <dbReference type="Proteomes" id="UP001381693"/>
    </source>
</evidence>
<evidence type="ECO:0000256" key="6">
    <source>
        <dbReference type="ARBA" id="ARBA00022741"/>
    </source>
</evidence>
<name>A0AAN8XTR2_HALRR</name>
<dbReference type="GO" id="GO:0005524">
    <property type="term" value="F:ATP binding"/>
    <property type="evidence" value="ECO:0007669"/>
    <property type="project" value="UniProtKB-KW"/>
</dbReference>
<evidence type="ECO:0000256" key="4">
    <source>
        <dbReference type="ARBA" id="ARBA00022692"/>
    </source>
</evidence>
<dbReference type="GO" id="GO:0004016">
    <property type="term" value="F:adenylate cyclase activity"/>
    <property type="evidence" value="ECO:0007669"/>
    <property type="project" value="UniProtKB-EC"/>
</dbReference>
<feature type="transmembrane region" description="Helical" evidence="12">
    <location>
        <begin position="326"/>
        <end position="346"/>
    </location>
</feature>
<evidence type="ECO:0000256" key="1">
    <source>
        <dbReference type="ARBA" id="ARBA00001593"/>
    </source>
</evidence>
<sequence>MFSEKNVVNAFMYSSMIYLVVEIPKDALGQNKPLPSGPVQLYYLQETREYFKRIFKGAVDGKRVCRSSSQVWKDRGKERSEKVEPKPVNLINDPSLTSNLNSLSLRHKSSLLSDKFKRPFKKRHSSLPHTPSNRVNKYLAQAIEARSVDREKSTHVSLTTLCFRDGEKEKAYHEEVDMGFGNSLLCSLFLLLFVASVQALVLPRTLLFLFLFLAAFVTISVMLIILLAARLKVTTWDPARRFVLRLILTIVAITVIYVMAQVNSFTCELPRGPCNNMTDVAPLRVGPQEFVRNLWCPLPEYIPLSCIVGFMSVAIFLRLPVLVKMLLLVSMATVYSLLIFITHLPLFTCYDSHVGARVPTEVLGVVYIILFLLAVVAHGRQVEWTARLDFLWQCQASEEKMEMDALQESNRRILFNLLPAHVATHFLDNQFRNNMDLYHQSYSRVGVMFASVPNFHEFYTELAVNNQGTECLRLLNEIIADFDELLDDERFKAVDKIKTVGSTFMAAVGLMPDQRILDHKEESAMYYMTMLTELVFAFREKLTNINENSYNSFTLR</sequence>
<evidence type="ECO:0000256" key="7">
    <source>
        <dbReference type="ARBA" id="ARBA00022840"/>
    </source>
</evidence>
<dbReference type="AlphaFoldDB" id="A0AAN8XTR2"/>
<comment type="subcellular location">
    <subcellularLocation>
        <location evidence="2">Membrane</location>
        <topology evidence="2">Multi-pass membrane protein</topology>
    </subcellularLocation>
</comment>
<feature type="transmembrane region" description="Helical" evidence="12">
    <location>
        <begin position="301"/>
        <end position="319"/>
    </location>
</feature>
<reference evidence="14 15" key="1">
    <citation type="submission" date="2023-11" db="EMBL/GenBank/DDBJ databases">
        <title>Halocaridina rubra genome assembly.</title>
        <authorList>
            <person name="Smith C."/>
        </authorList>
    </citation>
    <scope>NUCLEOTIDE SEQUENCE [LARGE SCALE GENOMIC DNA]</scope>
    <source>
        <strain evidence="14">EP-1</strain>
        <tissue evidence="14">Whole</tissue>
    </source>
</reference>
<dbReference type="InterPro" id="IPR009398">
    <property type="entry name" value="Adcy_conserved_dom"/>
</dbReference>
<feature type="domain" description="Guanylate cyclase" evidence="13">
    <location>
        <begin position="446"/>
        <end position="556"/>
    </location>
</feature>
<evidence type="ECO:0000256" key="10">
    <source>
        <dbReference type="ARBA" id="ARBA00023136"/>
    </source>
</evidence>
<feature type="transmembrane region" description="Helical" evidence="12">
    <location>
        <begin position="207"/>
        <end position="230"/>
    </location>
</feature>
<evidence type="ECO:0000256" key="8">
    <source>
        <dbReference type="ARBA" id="ARBA00022842"/>
    </source>
</evidence>
<dbReference type="Gene3D" id="3.30.70.1230">
    <property type="entry name" value="Nucleotide cyclase"/>
    <property type="match status" value="1"/>
</dbReference>
<keyword evidence="7" id="KW-0067">ATP-binding</keyword>
<gene>
    <name evidence="14" type="primary">ADCY1_3</name>
    <name evidence="14" type="ORF">SK128_026480</name>
</gene>
<dbReference type="EMBL" id="JAXCGZ010002326">
    <property type="protein sequence ID" value="KAK7084034.1"/>
    <property type="molecule type" value="Genomic_DNA"/>
</dbReference>
<feature type="transmembrane region" description="Helical" evidence="12">
    <location>
        <begin position="358"/>
        <end position="377"/>
    </location>
</feature>
<keyword evidence="9 12" id="KW-1133">Transmembrane helix</keyword>
<dbReference type="EC" id="4.6.1.1" evidence="3"/>
<keyword evidence="5" id="KW-0479">Metal-binding</keyword>
<dbReference type="Proteomes" id="UP001381693">
    <property type="component" value="Unassembled WGS sequence"/>
</dbReference>
<dbReference type="Pfam" id="PF06327">
    <property type="entry name" value="Adcy_cons_dom"/>
    <property type="match status" value="1"/>
</dbReference>
<feature type="non-terminal residue" evidence="14">
    <location>
        <position position="556"/>
    </location>
</feature>
<dbReference type="GO" id="GO:0035556">
    <property type="term" value="P:intracellular signal transduction"/>
    <property type="evidence" value="ECO:0007669"/>
    <property type="project" value="InterPro"/>
</dbReference>
<dbReference type="GO" id="GO:0007189">
    <property type="term" value="P:adenylate cyclase-activating G protein-coupled receptor signaling pathway"/>
    <property type="evidence" value="ECO:0007669"/>
    <property type="project" value="TreeGrafter"/>
</dbReference>
<dbReference type="Pfam" id="PF00211">
    <property type="entry name" value="Guanylate_cyc"/>
    <property type="match status" value="1"/>
</dbReference>
<evidence type="ECO:0000256" key="9">
    <source>
        <dbReference type="ARBA" id="ARBA00022989"/>
    </source>
</evidence>
<comment type="catalytic activity">
    <reaction evidence="1">
        <text>ATP = 3',5'-cyclic AMP + diphosphate</text>
        <dbReference type="Rhea" id="RHEA:15389"/>
        <dbReference type="ChEBI" id="CHEBI:30616"/>
        <dbReference type="ChEBI" id="CHEBI:33019"/>
        <dbReference type="ChEBI" id="CHEBI:58165"/>
        <dbReference type="EC" id="4.6.1.1"/>
    </reaction>
</comment>
<dbReference type="GO" id="GO:0046872">
    <property type="term" value="F:metal ion binding"/>
    <property type="evidence" value="ECO:0007669"/>
    <property type="project" value="UniProtKB-KW"/>
</dbReference>
<evidence type="ECO:0000256" key="11">
    <source>
        <dbReference type="ARBA" id="ARBA00023239"/>
    </source>
</evidence>
<evidence type="ECO:0000256" key="2">
    <source>
        <dbReference type="ARBA" id="ARBA00004141"/>
    </source>
</evidence>
<evidence type="ECO:0000313" key="14">
    <source>
        <dbReference type="EMBL" id="KAK7084034.1"/>
    </source>
</evidence>
<keyword evidence="15" id="KW-1185">Reference proteome</keyword>
<feature type="transmembrane region" description="Helical" evidence="12">
    <location>
        <begin position="242"/>
        <end position="260"/>
    </location>
</feature>
<protein>
    <recommendedName>
        <fullName evidence="3">adenylate cyclase</fullName>
        <ecNumber evidence="3">4.6.1.1</ecNumber>
    </recommendedName>
</protein>
<organism evidence="14 15">
    <name type="scientific">Halocaridina rubra</name>
    <name type="common">Hawaiian red shrimp</name>
    <dbReference type="NCBI Taxonomy" id="373956"/>
    <lineage>
        <taxon>Eukaryota</taxon>
        <taxon>Metazoa</taxon>
        <taxon>Ecdysozoa</taxon>
        <taxon>Arthropoda</taxon>
        <taxon>Crustacea</taxon>
        <taxon>Multicrustacea</taxon>
        <taxon>Malacostraca</taxon>
        <taxon>Eumalacostraca</taxon>
        <taxon>Eucarida</taxon>
        <taxon>Decapoda</taxon>
        <taxon>Pleocyemata</taxon>
        <taxon>Caridea</taxon>
        <taxon>Atyoidea</taxon>
        <taxon>Atyidae</taxon>
        <taxon>Halocaridina</taxon>
    </lineage>
</organism>
<keyword evidence="8" id="KW-0460">Magnesium</keyword>
<accession>A0AAN8XTR2</accession>
<dbReference type="InterPro" id="IPR001054">
    <property type="entry name" value="A/G_cyclase"/>
</dbReference>
<evidence type="ECO:0000256" key="3">
    <source>
        <dbReference type="ARBA" id="ARBA00012201"/>
    </source>
</evidence>
<dbReference type="GO" id="GO:0006171">
    <property type="term" value="P:cAMP biosynthetic process"/>
    <property type="evidence" value="ECO:0007669"/>
    <property type="project" value="InterPro"/>
</dbReference>
<dbReference type="SUPFAM" id="SSF55073">
    <property type="entry name" value="Nucleotide cyclase"/>
    <property type="match status" value="1"/>
</dbReference>
<comment type="caution">
    <text evidence="14">The sequence shown here is derived from an EMBL/GenBank/DDBJ whole genome shotgun (WGS) entry which is preliminary data.</text>
</comment>
<dbReference type="PANTHER" id="PTHR45627">
    <property type="entry name" value="ADENYLATE CYCLASE TYPE 1"/>
    <property type="match status" value="1"/>
</dbReference>
<dbReference type="GO" id="GO:0005886">
    <property type="term" value="C:plasma membrane"/>
    <property type="evidence" value="ECO:0007669"/>
    <property type="project" value="InterPro"/>
</dbReference>
<keyword evidence="6" id="KW-0547">Nucleotide-binding</keyword>
<dbReference type="PROSITE" id="PS50125">
    <property type="entry name" value="GUANYLATE_CYCLASE_2"/>
    <property type="match status" value="1"/>
</dbReference>
<proteinExistence type="predicted"/>
<evidence type="ECO:0000256" key="5">
    <source>
        <dbReference type="ARBA" id="ARBA00022723"/>
    </source>
</evidence>
<evidence type="ECO:0000256" key="12">
    <source>
        <dbReference type="SAM" id="Phobius"/>
    </source>
</evidence>
<dbReference type="InterPro" id="IPR029787">
    <property type="entry name" value="Nucleotide_cyclase"/>
</dbReference>